<keyword evidence="6" id="KW-1015">Disulfide bond</keyword>
<evidence type="ECO:0000313" key="8">
    <source>
        <dbReference type="EMBL" id="KAL0201331.1"/>
    </source>
</evidence>
<evidence type="ECO:0000256" key="1">
    <source>
        <dbReference type="ARBA" id="ARBA00004184"/>
    </source>
</evidence>
<dbReference type="AlphaFoldDB" id="A0ABD0RTI4"/>
<dbReference type="SUPFAM" id="SSF49785">
    <property type="entry name" value="Galactose-binding domain-like"/>
    <property type="match status" value="1"/>
</dbReference>
<dbReference type="GO" id="GO:0005576">
    <property type="term" value="C:extracellular region"/>
    <property type="evidence" value="ECO:0007669"/>
    <property type="project" value="UniProtKB-SubCell"/>
</dbReference>
<dbReference type="GO" id="GO:0012505">
    <property type="term" value="C:endomembrane system"/>
    <property type="evidence" value="ECO:0007669"/>
    <property type="project" value="UniProtKB-SubCell"/>
</dbReference>
<dbReference type="PANTHER" id="PTHR46806:SF5">
    <property type="entry name" value="F5_8 TYPE C DOMAIN-CONTAINING PROTEIN"/>
    <property type="match status" value="1"/>
</dbReference>
<dbReference type="PROSITE" id="PS50022">
    <property type="entry name" value="FA58C_3"/>
    <property type="match status" value="1"/>
</dbReference>
<dbReference type="Proteomes" id="UP001529510">
    <property type="component" value="Unassembled WGS sequence"/>
</dbReference>
<dbReference type="Pfam" id="PF00754">
    <property type="entry name" value="F5_F8_type_C"/>
    <property type="match status" value="1"/>
</dbReference>
<evidence type="ECO:0000256" key="6">
    <source>
        <dbReference type="ARBA" id="ARBA00023157"/>
    </source>
</evidence>
<keyword evidence="4" id="KW-0130">Cell adhesion</keyword>
<dbReference type="Gene3D" id="2.60.120.260">
    <property type="entry name" value="Galactose-binding domain-like"/>
    <property type="match status" value="1"/>
</dbReference>
<reference evidence="8 9" key="1">
    <citation type="submission" date="2024-05" db="EMBL/GenBank/DDBJ databases">
        <title>Genome sequencing and assembly of Indian major carp, Cirrhinus mrigala (Hamilton, 1822).</title>
        <authorList>
            <person name="Mohindra V."/>
            <person name="Chowdhury L.M."/>
            <person name="Lal K."/>
            <person name="Jena J.K."/>
        </authorList>
    </citation>
    <scope>NUCLEOTIDE SEQUENCE [LARGE SCALE GENOMIC DNA]</scope>
    <source>
        <strain evidence="8">CM1030</strain>
        <tissue evidence="8">Blood</tissue>
    </source>
</reference>
<accession>A0ABD0RTI4</accession>
<organism evidence="8 9">
    <name type="scientific">Cirrhinus mrigala</name>
    <name type="common">Mrigala</name>
    <dbReference type="NCBI Taxonomy" id="683832"/>
    <lineage>
        <taxon>Eukaryota</taxon>
        <taxon>Metazoa</taxon>
        <taxon>Chordata</taxon>
        <taxon>Craniata</taxon>
        <taxon>Vertebrata</taxon>
        <taxon>Euteleostomi</taxon>
        <taxon>Actinopterygii</taxon>
        <taxon>Neopterygii</taxon>
        <taxon>Teleostei</taxon>
        <taxon>Ostariophysi</taxon>
        <taxon>Cypriniformes</taxon>
        <taxon>Cyprinidae</taxon>
        <taxon>Labeoninae</taxon>
        <taxon>Labeonini</taxon>
        <taxon>Cirrhinus</taxon>
    </lineage>
</organism>
<evidence type="ECO:0000259" key="7">
    <source>
        <dbReference type="PROSITE" id="PS50022"/>
    </source>
</evidence>
<dbReference type="InterPro" id="IPR050633">
    <property type="entry name" value="Neuropilin_MCO_CoagFactor"/>
</dbReference>
<evidence type="ECO:0000313" key="9">
    <source>
        <dbReference type="Proteomes" id="UP001529510"/>
    </source>
</evidence>
<keyword evidence="9" id="KW-1185">Reference proteome</keyword>
<evidence type="ECO:0000256" key="3">
    <source>
        <dbReference type="ARBA" id="ARBA00022525"/>
    </source>
</evidence>
<dbReference type="InterPro" id="IPR008979">
    <property type="entry name" value="Galactose-bd-like_sf"/>
</dbReference>
<feature type="domain" description="F5/8 type C" evidence="7">
    <location>
        <begin position="1"/>
        <end position="87"/>
    </location>
</feature>
<protein>
    <recommendedName>
        <fullName evidence="7">F5/8 type C domain-containing protein</fullName>
    </recommendedName>
</protein>
<evidence type="ECO:0000256" key="2">
    <source>
        <dbReference type="ARBA" id="ARBA00004613"/>
    </source>
</evidence>
<feature type="non-terminal residue" evidence="8">
    <location>
        <position position="1"/>
    </location>
</feature>
<gene>
    <name evidence="8" type="ORF">M9458_004518</name>
</gene>
<dbReference type="PANTHER" id="PTHR46806">
    <property type="entry name" value="F5/8 TYPE C DOMAIN-CONTAINING PROTEIN"/>
    <property type="match status" value="1"/>
</dbReference>
<dbReference type="GO" id="GO:0007155">
    <property type="term" value="P:cell adhesion"/>
    <property type="evidence" value="ECO:0007669"/>
    <property type="project" value="UniProtKB-KW"/>
</dbReference>
<evidence type="ECO:0000256" key="4">
    <source>
        <dbReference type="ARBA" id="ARBA00022889"/>
    </source>
</evidence>
<dbReference type="InterPro" id="IPR000421">
    <property type="entry name" value="FA58C"/>
</dbReference>
<comment type="caution">
    <text evidence="8">The sequence shown here is derived from an EMBL/GenBank/DDBJ whole genome shotgun (WGS) entry which is preliminary data.</text>
</comment>
<evidence type="ECO:0000256" key="5">
    <source>
        <dbReference type="ARBA" id="ARBA00023136"/>
    </source>
</evidence>
<comment type="subcellular location">
    <subcellularLocation>
        <location evidence="1">Endomembrane system</location>
        <topology evidence="1">Peripheral membrane protein</topology>
    </subcellularLocation>
    <subcellularLocation>
        <location evidence="2">Secreted</location>
    </subcellularLocation>
</comment>
<keyword evidence="3" id="KW-0964">Secreted</keyword>
<keyword evidence="5" id="KW-0472">Membrane</keyword>
<sequence>GWLPEQARLLTGRTGWVVAHQQGLGKNQSLELDLGAQRMVTGLILQGGKYRDVNIFIKRFRVTYSTNGTDWSHILEENSNRVKVLHV</sequence>
<name>A0ABD0RTI4_CIRMR</name>
<proteinExistence type="predicted"/>
<dbReference type="EMBL" id="JAMKFB020000002">
    <property type="protein sequence ID" value="KAL0201331.1"/>
    <property type="molecule type" value="Genomic_DNA"/>
</dbReference>